<evidence type="ECO:0000313" key="2">
    <source>
        <dbReference type="EMBL" id="KAJ4967633.1"/>
    </source>
</evidence>
<name>A0A9Q0QQ19_9MAGN</name>
<keyword evidence="3" id="KW-1185">Reference proteome</keyword>
<feature type="compositionally biased region" description="Acidic residues" evidence="1">
    <location>
        <begin position="121"/>
        <end position="131"/>
    </location>
</feature>
<feature type="region of interest" description="Disordered" evidence="1">
    <location>
        <begin position="14"/>
        <end position="49"/>
    </location>
</feature>
<sequence>MGCGESKHDVVAADNTVVHRRKPNFNKKHKDLGTIPEAEPDAEKESESEKEVEAVAASNVKDILVNSELKIEGKELQAQDMLSPDRFYSSRRDEDAIKAIVDEIGSGYCTPRHEPDKDGFFDEDADAEADTEEHKLKQN</sequence>
<protein>
    <submittedName>
        <fullName evidence="2">Uncharacterized protein</fullName>
    </submittedName>
</protein>
<dbReference type="AlphaFoldDB" id="A0A9Q0QQ19"/>
<comment type="caution">
    <text evidence="2">The sequence shown here is derived from an EMBL/GenBank/DDBJ whole genome shotgun (WGS) entry which is preliminary data.</text>
</comment>
<dbReference type="EMBL" id="JAMYWD010000006">
    <property type="protein sequence ID" value="KAJ4967633.1"/>
    <property type="molecule type" value="Genomic_DNA"/>
</dbReference>
<proteinExistence type="predicted"/>
<feature type="compositionally biased region" description="Basic and acidic residues" evidence="1">
    <location>
        <begin position="111"/>
        <end position="120"/>
    </location>
</feature>
<organism evidence="2 3">
    <name type="scientific">Protea cynaroides</name>
    <dbReference type="NCBI Taxonomy" id="273540"/>
    <lineage>
        <taxon>Eukaryota</taxon>
        <taxon>Viridiplantae</taxon>
        <taxon>Streptophyta</taxon>
        <taxon>Embryophyta</taxon>
        <taxon>Tracheophyta</taxon>
        <taxon>Spermatophyta</taxon>
        <taxon>Magnoliopsida</taxon>
        <taxon>Proteales</taxon>
        <taxon>Proteaceae</taxon>
        <taxon>Protea</taxon>
    </lineage>
</organism>
<feature type="region of interest" description="Disordered" evidence="1">
    <location>
        <begin position="108"/>
        <end position="139"/>
    </location>
</feature>
<dbReference type="OrthoDB" id="776378at2759"/>
<evidence type="ECO:0000256" key="1">
    <source>
        <dbReference type="SAM" id="MobiDB-lite"/>
    </source>
</evidence>
<dbReference type="Proteomes" id="UP001141806">
    <property type="component" value="Unassembled WGS sequence"/>
</dbReference>
<evidence type="ECO:0000313" key="3">
    <source>
        <dbReference type="Proteomes" id="UP001141806"/>
    </source>
</evidence>
<gene>
    <name evidence="2" type="ORF">NE237_014334</name>
</gene>
<reference evidence="2" key="1">
    <citation type="journal article" date="2023" name="Plant J.">
        <title>The genome of the king protea, Protea cynaroides.</title>
        <authorList>
            <person name="Chang J."/>
            <person name="Duong T.A."/>
            <person name="Schoeman C."/>
            <person name="Ma X."/>
            <person name="Roodt D."/>
            <person name="Barker N."/>
            <person name="Li Z."/>
            <person name="Van de Peer Y."/>
            <person name="Mizrachi E."/>
        </authorList>
    </citation>
    <scope>NUCLEOTIDE SEQUENCE</scope>
    <source>
        <tissue evidence="2">Young leaves</tissue>
    </source>
</reference>
<accession>A0A9Q0QQ19</accession>
<feature type="compositionally biased region" description="Basic residues" evidence="1">
    <location>
        <begin position="18"/>
        <end position="30"/>
    </location>
</feature>